<dbReference type="RefSeq" id="WP_377567309.1">
    <property type="nucleotide sequence ID" value="NZ_JBHTMP010000004.1"/>
</dbReference>
<evidence type="ECO:0000313" key="8">
    <source>
        <dbReference type="Proteomes" id="UP001597260"/>
    </source>
</evidence>
<proteinExistence type="predicted"/>
<reference evidence="8" key="1">
    <citation type="journal article" date="2019" name="Int. J. Syst. Evol. Microbiol.">
        <title>The Global Catalogue of Microorganisms (GCM) 10K type strain sequencing project: providing services to taxonomists for standard genome sequencing and annotation.</title>
        <authorList>
            <consortium name="The Broad Institute Genomics Platform"/>
            <consortium name="The Broad Institute Genome Sequencing Center for Infectious Disease"/>
            <person name="Wu L."/>
            <person name="Ma J."/>
        </authorList>
    </citation>
    <scope>NUCLEOTIDE SEQUENCE [LARGE SCALE GENOMIC DNA]</scope>
    <source>
        <strain evidence="8">JCM 31037</strain>
    </source>
</reference>
<evidence type="ECO:0000256" key="3">
    <source>
        <dbReference type="ARBA" id="ARBA00023163"/>
    </source>
</evidence>
<dbReference type="Pfam" id="PF00196">
    <property type="entry name" value="GerE"/>
    <property type="match status" value="1"/>
</dbReference>
<feature type="modified residue" description="4-aspartylphosphate" evidence="4">
    <location>
        <position position="54"/>
    </location>
</feature>
<name>A0ABW3Y7F6_9ACTN</name>
<sequence>MIRTLLALDGALVRGALAFVLGTQDDIDVVAELDRSEQIGPAMWSQRPDVAIVDLDLYGAGRPPERQAPPGHRCPVLVLADPRRSHALREALRAPGRTVGFLGHHVAPQRVVDAVRRLFRGELVVDAELVAAALTRRNPLTGREVEVLTVAAEGCPVVEIAAKLALSPGTVRNHLSRIAGKAGARTRIEAVRIARDAGWI</sequence>
<dbReference type="InterPro" id="IPR011006">
    <property type="entry name" value="CheY-like_superfamily"/>
</dbReference>
<accession>A0ABW3Y7F6</accession>
<comment type="caution">
    <text evidence="7">The sequence shown here is derived from an EMBL/GenBank/DDBJ whole genome shotgun (WGS) entry which is preliminary data.</text>
</comment>
<dbReference type="PANTHER" id="PTHR44688:SF16">
    <property type="entry name" value="DNA-BINDING TRANSCRIPTIONAL ACTIVATOR DEVR_DOSR"/>
    <property type="match status" value="1"/>
</dbReference>
<feature type="domain" description="HTH luxR-type" evidence="5">
    <location>
        <begin position="133"/>
        <end position="198"/>
    </location>
</feature>
<keyword evidence="8" id="KW-1185">Reference proteome</keyword>
<dbReference type="PROSITE" id="PS50110">
    <property type="entry name" value="RESPONSE_REGULATORY"/>
    <property type="match status" value="1"/>
</dbReference>
<evidence type="ECO:0000259" key="6">
    <source>
        <dbReference type="PROSITE" id="PS50110"/>
    </source>
</evidence>
<evidence type="ECO:0000256" key="4">
    <source>
        <dbReference type="PROSITE-ProRule" id="PRU00169"/>
    </source>
</evidence>
<keyword evidence="2" id="KW-0238">DNA-binding</keyword>
<dbReference type="CDD" id="cd06170">
    <property type="entry name" value="LuxR_C_like"/>
    <property type="match status" value="1"/>
</dbReference>
<dbReference type="Gene3D" id="3.40.50.2300">
    <property type="match status" value="1"/>
</dbReference>
<dbReference type="SUPFAM" id="SSF46894">
    <property type="entry name" value="C-terminal effector domain of the bipartite response regulators"/>
    <property type="match status" value="1"/>
</dbReference>
<dbReference type="PROSITE" id="PS00622">
    <property type="entry name" value="HTH_LUXR_1"/>
    <property type="match status" value="1"/>
</dbReference>
<keyword evidence="3" id="KW-0804">Transcription</keyword>
<evidence type="ECO:0000313" key="7">
    <source>
        <dbReference type="EMBL" id="MFD1320377.1"/>
    </source>
</evidence>
<evidence type="ECO:0000256" key="1">
    <source>
        <dbReference type="ARBA" id="ARBA00023015"/>
    </source>
</evidence>
<dbReference type="InterPro" id="IPR016032">
    <property type="entry name" value="Sig_transdc_resp-reg_C-effctor"/>
</dbReference>
<dbReference type="InterPro" id="IPR000792">
    <property type="entry name" value="Tscrpt_reg_LuxR_C"/>
</dbReference>
<gene>
    <name evidence="7" type="ORF">ACFQ4H_04640</name>
</gene>
<keyword evidence="1" id="KW-0805">Transcription regulation</keyword>
<dbReference type="PROSITE" id="PS50043">
    <property type="entry name" value="HTH_LUXR_2"/>
    <property type="match status" value="1"/>
</dbReference>
<evidence type="ECO:0000256" key="2">
    <source>
        <dbReference type="ARBA" id="ARBA00023125"/>
    </source>
</evidence>
<dbReference type="EMBL" id="JBHTMP010000004">
    <property type="protein sequence ID" value="MFD1320377.1"/>
    <property type="molecule type" value="Genomic_DNA"/>
</dbReference>
<dbReference type="PRINTS" id="PR00038">
    <property type="entry name" value="HTHLUXR"/>
</dbReference>
<feature type="domain" description="Response regulatory" evidence="6">
    <location>
        <begin position="3"/>
        <end position="119"/>
    </location>
</feature>
<dbReference type="SUPFAM" id="SSF52172">
    <property type="entry name" value="CheY-like"/>
    <property type="match status" value="1"/>
</dbReference>
<keyword evidence="4" id="KW-0597">Phosphoprotein</keyword>
<dbReference type="Proteomes" id="UP001597260">
    <property type="component" value="Unassembled WGS sequence"/>
</dbReference>
<dbReference type="InterPro" id="IPR001789">
    <property type="entry name" value="Sig_transdc_resp-reg_receiver"/>
</dbReference>
<evidence type="ECO:0000259" key="5">
    <source>
        <dbReference type="PROSITE" id="PS50043"/>
    </source>
</evidence>
<dbReference type="SMART" id="SM00421">
    <property type="entry name" value="HTH_LUXR"/>
    <property type="match status" value="1"/>
</dbReference>
<protein>
    <submittedName>
        <fullName evidence="7">Response regulator transcription factor</fullName>
    </submittedName>
</protein>
<dbReference type="PANTHER" id="PTHR44688">
    <property type="entry name" value="DNA-BINDING TRANSCRIPTIONAL ACTIVATOR DEVR_DOSR"/>
    <property type="match status" value="1"/>
</dbReference>
<organism evidence="7 8">
    <name type="scientific">Micromonospora sonneratiae</name>
    <dbReference type="NCBI Taxonomy" id="1184706"/>
    <lineage>
        <taxon>Bacteria</taxon>
        <taxon>Bacillati</taxon>
        <taxon>Actinomycetota</taxon>
        <taxon>Actinomycetes</taxon>
        <taxon>Micromonosporales</taxon>
        <taxon>Micromonosporaceae</taxon>
        <taxon>Micromonospora</taxon>
    </lineage>
</organism>